<evidence type="ECO:0000313" key="3">
    <source>
        <dbReference type="Proteomes" id="UP000265955"/>
    </source>
</evidence>
<keyword evidence="1" id="KW-1133">Transmembrane helix</keyword>
<organism evidence="2 3">
    <name type="scientific">Noviherbaspirillum saxi</name>
    <dbReference type="NCBI Taxonomy" id="2320863"/>
    <lineage>
        <taxon>Bacteria</taxon>
        <taxon>Pseudomonadati</taxon>
        <taxon>Pseudomonadota</taxon>
        <taxon>Betaproteobacteria</taxon>
        <taxon>Burkholderiales</taxon>
        <taxon>Oxalobacteraceae</taxon>
        <taxon>Noviherbaspirillum</taxon>
    </lineage>
</organism>
<keyword evidence="1" id="KW-0472">Membrane</keyword>
<evidence type="ECO:0000313" key="2">
    <source>
        <dbReference type="EMBL" id="RJF99638.1"/>
    </source>
</evidence>
<evidence type="ECO:0000256" key="1">
    <source>
        <dbReference type="SAM" id="Phobius"/>
    </source>
</evidence>
<keyword evidence="3" id="KW-1185">Reference proteome</keyword>
<name>A0A3A3FY88_9BURK</name>
<comment type="caution">
    <text evidence="2">The sequence shown here is derived from an EMBL/GenBank/DDBJ whole genome shotgun (WGS) entry which is preliminary data.</text>
</comment>
<dbReference type="Proteomes" id="UP000265955">
    <property type="component" value="Unassembled WGS sequence"/>
</dbReference>
<sequence>MIWQSAQALCTLLVLPGLRPLGLSLSMAVNLIMTTGIAGVTMRSTIQWAVWMALAMLTSLASVTAVPQLALWLPQQLGY</sequence>
<dbReference type="AlphaFoldDB" id="A0A3A3FY88"/>
<keyword evidence="1" id="KW-0812">Transmembrane</keyword>
<accession>A0A3A3FY88</accession>
<reference evidence="3" key="1">
    <citation type="submission" date="2018-09" db="EMBL/GenBank/DDBJ databases">
        <authorList>
            <person name="Zhu H."/>
        </authorList>
    </citation>
    <scope>NUCLEOTIDE SEQUENCE [LARGE SCALE GENOMIC DNA]</scope>
    <source>
        <strain evidence="3">K1R23-30</strain>
    </source>
</reference>
<dbReference type="EMBL" id="QYUO01000001">
    <property type="protein sequence ID" value="RJF99638.1"/>
    <property type="molecule type" value="Genomic_DNA"/>
</dbReference>
<protein>
    <submittedName>
        <fullName evidence="2">Uncharacterized protein</fullName>
    </submittedName>
</protein>
<feature type="transmembrane region" description="Helical" evidence="1">
    <location>
        <begin position="48"/>
        <end position="73"/>
    </location>
</feature>
<proteinExistence type="predicted"/>
<gene>
    <name evidence="2" type="ORF">D3871_14760</name>
</gene>